<dbReference type="Gene3D" id="1.10.287.130">
    <property type="match status" value="1"/>
</dbReference>
<evidence type="ECO:0000313" key="9">
    <source>
        <dbReference type="EMBL" id="GEO37184.1"/>
    </source>
</evidence>
<dbReference type="InterPro" id="IPR005467">
    <property type="entry name" value="His_kinase_dom"/>
</dbReference>
<name>A0A512DL25_9PROT</name>
<dbReference type="PROSITE" id="PS50109">
    <property type="entry name" value="HIS_KIN"/>
    <property type="match status" value="1"/>
</dbReference>
<dbReference type="FunFam" id="3.30.565.10:FF:000006">
    <property type="entry name" value="Sensor histidine kinase WalK"/>
    <property type="match status" value="1"/>
</dbReference>
<gene>
    <name evidence="9" type="ORF">SAE02_13320</name>
</gene>
<dbReference type="CDD" id="cd00130">
    <property type="entry name" value="PAS"/>
    <property type="match status" value="1"/>
</dbReference>
<dbReference type="NCBIfam" id="TIGR00229">
    <property type="entry name" value="sensory_box"/>
    <property type="match status" value="1"/>
</dbReference>
<comment type="caution">
    <text evidence="9">The sequence shown here is derived from an EMBL/GenBank/DDBJ whole genome shotgun (WGS) entry which is preliminary data.</text>
</comment>
<proteinExistence type="predicted"/>
<dbReference type="Proteomes" id="UP000321523">
    <property type="component" value="Unassembled WGS sequence"/>
</dbReference>
<dbReference type="GO" id="GO:0009927">
    <property type="term" value="F:histidine phosphotransfer kinase activity"/>
    <property type="evidence" value="ECO:0007669"/>
    <property type="project" value="TreeGrafter"/>
</dbReference>
<evidence type="ECO:0000256" key="3">
    <source>
        <dbReference type="ARBA" id="ARBA00022553"/>
    </source>
</evidence>
<evidence type="ECO:0000256" key="5">
    <source>
        <dbReference type="ARBA" id="ARBA00022777"/>
    </source>
</evidence>
<keyword evidence="4" id="KW-0808">Transferase</keyword>
<dbReference type="Pfam" id="PF00512">
    <property type="entry name" value="HisKA"/>
    <property type="match status" value="1"/>
</dbReference>
<dbReference type="InterPro" id="IPR013767">
    <property type="entry name" value="PAS_fold"/>
</dbReference>
<dbReference type="PRINTS" id="PR00344">
    <property type="entry name" value="BCTRLSENSOR"/>
</dbReference>
<feature type="domain" description="Histidine kinase" evidence="7">
    <location>
        <begin position="229"/>
        <end position="449"/>
    </location>
</feature>
<dbReference type="SMART" id="SM00388">
    <property type="entry name" value="HisKA"/>
    <property type="match status" value="1"/>
</dbReference>
<accession>A0A512DL25</accession>
<dbReference type="Gene3D" id="3.30.450.20">
    <property type="entry name" value="PAS domain"/>
    <property type="match status" value="1"/>
</dbReference>
<evidence type="ECO:0000256" key="2">
    <source>
        <dbReference type="ARBA" id="ARBA00012438"/>
    </source>
</evidence>
<keyword evidence="10" id="KW-1185">Reference proteome</keyword>
<dbReference type="InterPro" id="IPR036890">
    <property type="entry name" value="HATPase_C_sf"/>
</dbReference>
<feature type="coiled-coil region" evidence="6">
    <location>
        <begin position="188"/>
        <end position="215"/>
    </location>
</feature>
<dbReference type="SMART" id="SM00387">
    <property type="entry name" value="HATPase_c"/>
    <property type="match status" value="1"/>
</dbReference>
<dbReference type="InterPro" id="IPR000014">
    <property type="entry name" value="PAS"/>
</dbReference>
<dbReference type="SUPFAM" id="SSF55785">
    <property type="entry name" value="PYP-like sensor domain (PAS domain)"/>
    <property type="match status" value="1"/>
</dbReference>
<evidence type="ECO:0000259" key="7">
    <source>
        <dbReference type="PROSITE" id="PS50109"/>
    </source>
</evidence>
<evidence type="ECO:0000256" key="6">
    <source>
        <dbReference type="SAM" id="Coils"/>
    </source>
</evidence>
<dbReference type="Pfam" id="PF00989">
    <property type="entry name" value="PAS"/>
    <property type="match status" value="1"/>
</dbReference>
<dbReference type="Pfam" id="PF02518">
    <property type="entry name" value="HATPase_c"/>
    <property type="match status" value="1"/>
</dbReference>
<dbReference type="PANTHER" id="PTHR43047:SF72">
    <property type="entry name" value="OSMOSENSING HISTIDINE PROTEIN KINASE SLN1"/>
    <property type="match status" value="1"/>
</dbReference>
<organism evidence="9 10">
    <name type="scientific">Skermanella aerolata</name>
    <dbReference type="NCBI Taxonomy" id="393310"/>
    <lineage>
        <taxon>Bacteria</taxon>
        <taxon>Pseudomonadati</taxon>
        <taxon>Pseudomonadota</taxon>
        <taxon>Alphaproteobacteria</taxon>
        <taxon>Rhodospirillales</taxon>
        <taxon>Azospirillaceae</taxon>
        <taxon>Skermanella</taxon>
    </lineage>
</organism>
<dbReference type="InterPro" id="IPR003594">
    <property type="entry name" value="HATPase_dom"/>
</dbReference>
<dbReference type="PROSITE" id="PS50112">
    <property type="entry name" value="PAS"/>
    <property type="match status" value="1"/>
</dbReference>
<keyword evidence="5" id="KW-0418">Kinase</keyword>
<reference evidence="9 10" key="1">
    <citation type="submission" date="2019-07" db="EMBL/GenBank/DDBJ databases">
        <title>Whole genome shotgun sequence of Skermanella aerolata NBRC 106429.</title>
        <authorList>
            <person name="Hosoyama A."/>
            <person name="Uohara A."/>
            <person name="Ohji S."/>
            <person name="Ichikawa N."/>
        </authorList>
    </citation>
    <scope>NUCLEOTIDE SEQUENCE [LARGE SCALE GENOMIC DNA]</scope>
    <source>
        <strain evidence="9 10">NBRC 106429</strain>
    </source>
</reference>
<dbReference type="InterPro" id="IPR036097">
    <property type="entry name" value="HisK_dim/P_sf"/>
</dbReference>
<dbReference type="EMBL" id="BJYZ01000005">
    <property type="protein sequence ID" value="GEO37184.1"/>
    <property type="molecule type" value="Genomic_DNA"/>
</dbReference>
<dbReference type="SUPFAM" id="SSF47384">
    <property type="entry name" value="Homodimeric domain of signal transducing histidine kinase"/>
    <property type="match status" value="1"/>
</dbReference>
<dbReference type="CDD" id="cd16922">
    <property type="entry name" value="HATPase_EvgS-ArcB-TorS-like"/>
    <property type="match status" value="1"/>
</dbReference>
<dbReference type="Gene3D" id="3.30.565.10">
    <property type="entry name" value="Histidine kinase-like ATPase, C-terminal domain"/>
    <property type="match status" value="1"/>
</dbReference>
<protein>
    <recommendedName>
        <fullName evidence="2">histidine kinase</fullName>
        <ecNumber evidence="2">2.7.13.3</ecNumber>
    </recommendedName>
</protein>
<dbReference type="SUPFAM" id="SSF55874">
    <property type="entry name" value="ATPase domain of HSP90 chaperone/DNA topoisomerase II/histidine kinase"/>
    <property type="match status" value="1"/>
</dbReference>
<dbReference type="SMART" id="SM00091">
    <property type="entry name" value="PAS"/>
    <property type="match status" value="1"/>
</dbReference>
<keyword evidence="3" id="KW-0597">Phosphoprotein</keyword>
<evidence type="ECO:0000256" key="4">
    <source>
        <dbReference type="ARBA" id="ARBA00022679"/>
    </source>
</evidence>
<dbReference type="InterPro" id="IPR003661">
    <property type="entry name" value="HisK_dim/P_dom"/>
</dbReference>
<dbReference type="GO" id="GO:0006355">
    <property type="term" value="P:regulation of DNA-templated transcription"/>
    <property type="evidence" value="ECO:0007669"/>
    <property type="project" value="InterPro"/>
</dbReference>
<feature type="domain" description="PAS" evidence="8">
    <location>
        <begin position="71"/>
        <end position="126"/>
    </location>
</feature>
<evidence type="ECO:0000313" key="10">
    <source>
        <dbReference type="Proteomes" id="UP000321523"/>
    </source>
</evidence>
<comment type="catalytic activity">
    <reaction evidence="1">
        <text>ATP + protein L-histidine = ADP + protein N-phospho-L-histidine.</text>
        <dbReference type="EC" id="2.7.13.3"/>
    </reaction>
</comment>
<evidence type="ECO:0000259" key="8">
    <source>
        <dbReference type="PROSITE" id="PS50112"/>
    </source>
</evidence>
<dbReference type="GO" id="GO:0000155">
    <property type="term" value="F:phosphorelay sensor kinase activity"/>
    <property type="evidence" value="ECO:0007669"/>
    <property type="project" value="InterPro"/>
</dbReference>
<evidence type="ECO:0000256" key="1">
    <source>
        <dbReference type="ARBA" id="ARBA00000085"/>
    </source>
</evidence>
<sequence length="455" mass="49517">MPVALIYAALAAFWILMSDGILQWALGDASFLSSVHTLKGLVFILVTAFLLHRLVRRVGEAAQSEAVLRQDQRRLLVMLENMPVLVAAFDRDHQVALWNREAERITGYSASEAIGNPRIMELLLPDPDYRRASAAEIGRAALRCRDWERQITCKDGTVRTIAVSCIAKDFPIADYPGGWGIGVDVTARVARERELAEARDELEHARSDAVAARNAAEASSRAKSDFLSLMSHELRTPLTAVIGFADVMRGELFGPLGSPKYHEYCRDIETSGHYLLDLIDDILDLAKVESGRYTLTEGIVDLDALVRASIQLLGDRPARKRIVLNTRVERTLKIQGDERALKQVLINLLTNAVKYTPVGGLIELTAGIGPSNELELVVSDTGIGIPEAELSLVQEPFAQASNSHSAGEDGTGLGLSIVRTLVELHGGSLSIESDLGRGTRVRVSVPATRVLSSAA</sequence>
<dbReference type="CDD" id="cd00082">
    <property type="entry name" value="HisKA"/>
    <property type="match status" value="1"/>
</dbReference>
<dbReference type="PANTHER" id="PTHR43047">
    <property type="entry name" value="TWO-COMPONENT HISTIDINE PROTEIN KINASE"/>
    <property type="match status" value="1"/>
</dbReference>
<keyword evidence="6" id="KW-0175">Coiled coil</keyword>
<dbReference type="AlphaFoldDB" id="A0A512DL25"/>
<dbReference type="EC" id="2.7.13.3" evidence="2"/>
<dbReference type="GO" id="GO:0005886">
    <property type="term" value="C:plasma membrane"/>
    <property type="evidence" value="ECO:0007669"/>
    <property type="project" value="TreeGrafter"/>
</dbReference>
<dbReference type="InterPro" id="IPR004358">
    <property type="entry name" value="Sig_transdc_His_kin-like_C"/>
</dbReference>
<dbReference type="InterPro" id="IPR035965">
    <property type="entry name" value="PAS-like_dom_sf"/>
</dbReference>